<dbReference type="InterPro" id="IPR024524">
    <property type="entry name" value="DUF3800"/>
</dbReference>
<evidence type="ECO:0000313" key="2">
    <source>
        <dbReference type="Proteomes" id="UP000239872"/>
    </source>
</evidence>
<dbReference type="Pfam" id="PF12686">
    <property type="entry name" value="DUF3800"/>
    <property type="match status" value="1"/>
</dbReference>
<evidence type="ECO:0008006" key="3">
    <source>
        <dbReference type="Google" id="ProtNLM"/>
    </source>
</evidence>
<keyword evidence="2" id="KW-1185">Reference proteome</keyword>
<gene>
    <name evidence="1" type="ORF">CJD36_015650</name>
</gene>
<evidence type="ECO:0000313" key="1">
    <source>
        <dbReference type="EMBL" id="PQJ10130.1"/>
    </source>
</evidence>
<dbReference type="Proteomes" id="UP000239872">
    <property type="component" value="Unassembled WGS sequence"/>
</dbReference>
<proteinExistence type="predicted"/>
<organism evidence="1 2">
    <name type="scientific">Flavipsychrobacter stenotrophus</name>
    <dbReference type="NCBI Taxonomy" id="2077091"/>
    <lineage>
        <taxon>Bacteria</taxon>
        <taxon>Pseudomonadati</taxon>
        <taxon>Bacteroidota</taxon>
        <taxon>Chitinophagia</taxon>
        <taxon>Chitinophagales</taxon>
        <taxon>Chitinophagaceae</taxon>
        <taxon>Flavipsychrobacter</taxon>
    </lineage>
</organism>
<reference evidence="1 2" key="1">
    <citation type="submission" date="2018-01" db="EMBL/GenBank/DDBJ databases">
        <title>A novel member of the phylum Bacteroidetes isolated from glacier ice.</title>
        <authorList>
            <person name="Liu Q."/>
            <person name="Xin Y.-H."/>
        </authorList>
    </citation>
    <scope>NUCLEOTIDE SEQUENCE [LARGE SCALE GENOMIC DNA]</scope>
    <source>
        <strain evidence="1 2">RB1R16</strain>
    </source>
</reference>
<protein>
    <recommendedName>
        <fullName evidence="3">DUF3800 domain-containing protein</fullName>
    </recommendedName>
</protein>
<sequence>MRYYMFIDESGEANITNPDPRFNVFVLCGVVFSEDGYKHFDAEVKKLKNKFFGNEDIIFHSFEMRGKKDAFKIFQDPTIMKDFYNDIGSIFKTCEYWVISCVVNKQKYKEIYPYKNHAYEDALTFLCERGISLLGKKNKQHVLHLCLEKRGKCKDSQLKKYYTNFIKYGTEYISTDEFKMCYPRLHFRGKDENTNGLQFADLIAYPIARKQLSPNLPQPTFDIFDEKFYSRGGRGNEYYGLGLKHFP</sequence>
<name>A0A2S7ST81_9BACT</name>
<comment type="caution">
    <text evidence="1">The sequence shown here is derived from an EMBL/GenBank/DDBJ whole genome shotgun (WGS) entry which is preliminary data.</text>
</comment>
<dbReference type="EMBL" id="PPSL01000004">
    <property type="protein sequence ID" value="PQJ10130.1"/>
    <property type="molecule type" value="Genomic_DNA"/>
</dbReference>
<accession>A0A2S7ST81</accession>
<dbReference type="AlphaFoldDB" id="A0A2S7ST81"/>